<dbReference type="PANTHER" id="PTHR43788">
    <property type="entry name" value="DNA2/NAM7 HELICASE FAMILY MEMBER"/>
    <property type="match status" value="1"/>
</dbReference>
<dbReference type="SUPFAM" id="SSF52540">
    <property type="entry name" value="P-loop containing nucleoside triphosphate hydrolases"/>
    <property type="match status" value="1"/>
</dbReference>
<dbReference type="Pfam" id="PF13604">
    <property type="entry name" value="AAA_30"/>
    <property type="match status" value="1"/>
</dbReference>
<comment type="caution">
    <text evidence="4">The sequence shown here is derived from an EMBL/GenBank/DDBJ whole genome shotgun (WGS) entry which is preliminary data.</text>
</comment>
<keyword evidence="1" id="KW-0547">Nucleotide-binding</keyword>
<feature type="domain" description="AAA+ ATPase" evidence="3">
    <location>
        <begin position="241"/>
        <end position="391"/>
    </location>
</feature>
<dbReference type="GO" id="GO:0005524">
    <property type="term" value="F:ATP binding"/>
    <property type="evidence" value="ECO:0007669"/>
    <property type="project" value="UniProtKB-KW"/>
</dbReference>
<organism evidence="4">
    <name type="scientific">Eiseniibacteriota bacterium</name>
    <dbReference type="NCBI Taxonomy" id="2212470"/>
    <lineage>
        <taxon>Bacteria</taxon>
        <taxon>Candidatus Eiseniibacteriota</taxon>
    </lineage>
</organism>
<evidence type="ECO:0000256" key="1">
    <source>
        <dbReference type="ARBA" id="ARBA00022741"/>
    </source>
</evidence>
<dbReference type="Gene3D" id="3.40.50.300">
    <property type="entry name" value="P-loop containing nucleotide triphosphate hydrolases"/>
    <property type="match status" value="2"/>
</dbReference>
<protein>
    <recommendedName>
        <fullName evidence="3">AAA+ ATPase domain-containing protein</fullName>
    </recommendedName>
</protein>
<evidence type="ECO:0000259" key="3">
    <source>
        <dbReference type="SMART" id="SM00382"/>
    </source>
</evidence>
<sequence>MPLPSPASPPSAYDEVVAGANRVLDQFAIAFEKWWLRRDVPTREGYLKAAIEQSDSFAEQDAECIRRGTRDPIPICHLLDVIGESLGVAAEDPGTVRRYRNQLTHRKRTARGEFVFMLTHEVDAFLGAVQRMVKAFRSSREQASIAELAAYLRSQLVPGGADAVAERTVSYAVPAPTRGAGVVEDGPAPPRVVEAPFPMPVPPPSKRRPLDPEAPNFEAALSPDQVRAIELIERWYRTTAPGRHFALAGAAGSGKTTVTGAVVRRLGLESHQVVLLAPTGKAVEALKSRLPRGWKRRARTLASFLWEWRFKGYRGEDNEFVNAGPKPVEAGIALVIVDEASMVTKRDFMALGRYPRVLYTGDPDQLPPVVEKAEDEAELGSCGVLDEPDVTLEVVHRHGRDSSIYAVSHAARAGRQPDFGPSADGRVIHLSEEAGHFGVDQLRDTIDRADVVLTQRNSVRVALNEFIRRRRGFMRTPVDFTPKPGEILVCSENFMHPDRRTKVANGERLVVREFVGRRAMRPDEPGIEDFAVIAHPEGRPHEEGEWVISSQMLIGDQIRASVLTTEHVSGPRSKVLRADWGYALTVHKAQGSEWPRVVVVDDLDPDHDVPLHKWYYVAYSRAIEQLVILKVRRETLLFAFPNGGD</sequence>
<dbReference type="PANTHER" id="PTHR43788:SF6">
    <property type="entry name" value="DNA HELICASE B"/>
    <property type="match status" value="1"/>
</dbReference>
<dbReference type="InterPro" id="IPR027785">
    <property type="entry name" value="UvrD-like_helicase_C"/>
</dbReference>
<dbReference type="Pfam" id="PF13538">
    <property type="entry name" value="UvrD_C_2"/>
    <property type="match status" value="1"/>
</dbReference>
<evidence type="ECO:0000256" key="2">
    <source>
        <dbReference type="ARBA" id="ARBA00022840"/>
    </source>
</evidence>
<proteinExistence type="predicted"/>
<dbReference type="AlphaFoldDB" id="A0A832I8L4"/>
<gene>
    <name evidence="4" type="ORF">ENR23_14700</name>
</gene>
<dbReference type="InterPro" id="IPR003593">
    <property type="entry name" value="AAA+_ATPase"/>
</dbReference>
<dbReference type="EMBL" id="DSQF01000030">
    <property type="protein sequence ID" value="HGZ44628.1"/>
    <property type="molecule type" value="Genomic_DNA"/>
</dbReference>
<name>A0A832I8L4_UNCEI</name>
<reference evidence="4" key="1">
    <citation type="journal article" date="2020" name="mSystems">
        <title>Genome- and Community-Level Interaction Insights into Carbon Utilization and Element Cycling Functions of Hydrothermarchaeota in Hydrothermal Sediment.</title>
        <authorList>
            <person name="Zhou Z."/>
            <person name="Liu Y."/>
            <person name="Xu W."/>
            <person name="Pan J."/>
            <person name="Luo Z.H."/>
            <person name="Li M."/>
        </authorList>
    </citation>
    <scope>NUCLEOTIDE SEQUENCE [LARGE SCALE GENOMIC DNA]</scope>
    <source>
        <strain evidence="4">SpSt-381</strain>
    </source>
</reference>
<dbReference type="CDD" id="cd18809">
    <property type="entry name" value="SF1_C_RecD"/>
    <property type="match status" value="1"/>
</dbReference>
<accession>A0A832I8L4</accession>
<dbReference type="GO" id="GO:0003678">
    <property type="term" value="F:DNA helicase activity"/>
    <property type="evidence" value="ECO:0007669"/>
    <property type="project" value="UniProtKB-ARBA"/>
</dbReference>
<dbReference type="InterPro" id="IPR050534">
    <property type="entry name" value="Coronavir_polyprotein_1ab"/>
</dbReference>
<evidence type="ECO:0000313" key="4">
    <source>
        <dbReference type="EMBL" id="HGZ44628.1"/>
    </source>
</evidence>
<keyword evidence="2" id="KW-0067">ATP-binding</keyword>
<dbReference type="InterPro" id="IPR027417">
    <property type="entry name" value="P-loop_NTPase"/>
</dbReference>
<dbReference type="SMART" id="SM00382">
    <property type="entry name" value="AAA"/>
    <property type="match status" value="1"/>
</dbReference>